<evidence type="ECO:0000256" key="3">
    <source>
        <dbReference type="ARBA" id="ARBA00022553"/>
    </source>
</evidence>
<feature type="compositionally biased region" description="Polar residues" evidence="15">
    <location>
        <begin position="421"/>
        <end position="432"/>
    </location>
</feature>
<evidence type="ECO:0000256" key="7">
    <source>
        <dbReference type="ARBA" id="ARBA00023125"/>
    </source>
</evidence>
<evidence type="ECO:0000256" key="10">
    <source>
        <dbReference type="ARBA" id="ARBA00023242"/>
    </source>
</evidence>
<dbReference type="InterPro" id="IPR003350">
    <property type="entry name" value="CUT_dom"/>
</dbReference>
<reference evidence="18" key="1">
    <citation type="submission" date="2025-08" db="UniProtKB">
        <authorList>
            <consortium name="Ensembl"/>
        </authorList>
    </citation>
    <scope>IDENTIFICATION</scope>
</reference>
<dbReference type="FunFam" id="1.10.10.60:FF:000116">
    <property type="entry name" value="Cut-like homeobox 2b"/>
    <property type="match status" value="1"/>
</dbReference>
<feature type="region of interest" description="Disordered" evidence="15">
    <location>
        <begin position="1043"/>
        <end position="1117"/>
    </location>
</feature>
<feature type="compositionally biased region" description="Pro residues" evidence="15">
    <location>
        <begin position="793"/>
        <end position="806"/>
    </location>
</feature>
<dbReference type="GO" id="GO:0003677">
    <property type="term" value="F:DNA binding"/>
    <property type="evidence" value="ECO:0007669"/>
    <property type="project" value="UniProtKB-UniRule"/>
</dbReference>
<feature type="DNA-binding region" description="Homeobox" evidence="11">
    <location>
        <begin position="1252"/>
        <end position="1305"/>
    </location>
</feature>
<dbReference type="Pfam" id="PF25398">
    <property type="entry name" value="CUX1_N"/>
    <property type="match status" value="1"/>
</dbReference>
<feature type="region of interest" description="Disordered" evidence="15">
    <location>
        <begin position="537"/>
        <end position="575"/>
    </location>
</feature>
<evidence type="ECO:0000256" key="9">
    <source>
        <dbReference type="ARBA" id="ARBA00023163"/>
    </source>
</evidence>
<dbReference type="PANTHER" id="PTHR14043:SF4">
    <property type="entry name" value="HOMEOBOX PROTEIN CUT-LIKE 1"/>
    <property type="match status" value="1"/>
</dbReference>
<feature type="region of interest" description="Disordered" evidence="15">
    <location>
        <begin position="707"/>
        <end position="729"/>
    </location>
</feature>
<dbReference type="FunFam" id="1.10.260.40:FF:000010">
    <property type="entry name" value="Cut-like homeobox 1a"/>
    <property type="match status" value="1"/>
</dbReference>
<dbReference type="InterPro" id="IPR010982">
    <property type="entry name" value="Lambda_DNA-bd_dom_sf"/>
</dbReference>
<evidence type="ECO:0000313" key="19">
    <source>
        <dbReference type="Proteomes" id="UP000694726"/>
    </source>
</evidence>
<evidence type="ECO:0000256" key="5">
    <source>
        <dbReference type="ARBA" id="ARBA00023015"/>
    </source>
</evidence>
<dbReference type="InterPro" id="IPR057476">
    <property type="entry name" value="Cux_N"/>
</dbReference>
<keyword evidence="5 13" id="KW-0805">Transcription regulation</keyword>
<dbReference type="PANTHER" id="PTHR14043">
    <property type="entry name" value="CCAAT DISPLACEMENT PROTEIN-RELATED"/>
    <property type="match status" value="1"/>
</dbReference>
<feature type="compositionally biased region" description="Low complexity" evidence="15">
    <location>
        <begin position="917"/>
        <end position="929"/>
    </location>
</feature>
<feature type="compositionally biased region" description="Polar residues" evidence="15">
    <location>
        <begin position="1043"/>
        <end position="1056"/>
    </location>
</feature>
<dbReference type="FunFam" id="1.10.260.40:FF:000004">
    <property type="entry name" value="Cut-like homeobox 1a"/>
    <property type="match status" value="2"/>
</dbReference>
<evidence type="ECO:0000256" key="4">
    <source>
        <dbReference type="ARBA" id="ARBA00022737"/>
    </source>
</evidence>
<feature type="compositionally biased region" description="Low complexity" evidence="15">
    <location>
        <begin position="1057"/>
        <end position="1073"/>
    </location>
</feature>
<feature type="compositionally biased region" description="Polar residues" evidence="15">
    <location>
        <begin position="459"/>
        <end position="476"/>
    </location>
</feature>
<accession>A0A8D0U2F2</accession>
<evidence type="ECO:0000256" key="15">
    <source>
        <dbReference type="SAM" id="MobiDB-lite"/>
    </source>
</evidence>
<dbReference type="Proteomes" id="UP000694726">
    <property type="component" value="Unplaced"/>
</dbReference>
<sequence>MSPLRVPMALCPALFRLEFHGVHTCSPTGPRAPGAETGRLGPASGAGSGTWSALRQLPREEEGDHILRGEPPPPRRAMGRGLCKRFVISQPPLCVSSLSSTPFQIDALSKRSKEAEAAFLNVYKRLIDVPDPVPALDLGQQLQLKVQRLHDIETENQKLRETLDEYNKEFAEVKNQEVTIKALKEKIREYEQTLKNQAETIALEKEQKLQNDFAEKERKLQETQMSTTSKLEEAEHKVQTLQTALEKTRTELFDLKTKYDEEITAKADEIEMIMTDLERANQRAEVAQREAETLREQLSSANHSLQLASQIQKAPDVEQAIEVLTRSSLEVELAAKEREIAQLVEDVQRLQASLTKLRENSASQISQLEQQLSAKNSTLKQLEEKLKGQADYEELGSPAGDASRPLEVLLLEKNRSLQSENAALRISNSDLSGSARRKGKDQPESRRPGPLPASPPSQLPRNTGEQASNTNGTHQFSPAGLTQDFFSSALASPSLPLASTGKFALNSLLQRQLMQSFYSKAMQEAGSTSMIFSTGPYSTNSISSQSPLQQSPDVNGMAPSPSQSESAGSVSEGEEIDTAEIARQVKEQLIKHNIGQRIFGHYVLGLSQGSVSEILARPKPWNKLTVRGKEPFHKMKQFLSDEQNILALRSIQGRQRENPGQSLNRLFQEVPKRRNGSEGNITTRIRASETGSDEAIKSILEQAKRELQVQKTAEPAQPSSTASGGNSDDAIRSILQQARREMEAQQAALDPALKQAPLSQADLTILTPKLIAPAPTSSVSSYSPLAISLKKPPSAPEPSAPAPPNALAPKKEPQDAPGLDLPGAADSAQGVLRHGKSELGRGGSGGVWKDHWWGAVQPERKSSEKGGGQARAERGQLQGPSSAEYWKDWPSAESPYSQGSELSLTGASRSETPQNSPLPSSPIVPLSKPTKPSVPPLTPEQYEIYMYQEVDTIELTRQVKEKLAKNGICQRIFGEKVLGLSQGSVSDMLSRPKPWSKLTQKGREPFIRMQLWLNGELGQGVLPVQGQQQGPVLHSVTSLQDPLQQGCVSSESTPKTSASCSPAPESPMSSSESVKSLTELVQQPCPPIDTSKDGKPPEPSDPPASDSSQPATPLPLSGHSALSIQELVAMSPELDTYGITKRVKEVLTDNNLGQRLFGETILGLTQGSVSDLLARPKPWHKLSLKGREPFVRMQLWLNDPNNVEKLMDMKRMEKKAYMKRRHSSVSDSQPCEPPSAGIDYSQGASPQPQHQLKKPRVVLAPEEKEALKRAYQQKPYPSPKTIEELATQLNLKTSTVINWFHNYRYGSALSAAKSQLPGRVPAAQGKGRRAL</sequence>
<comment type="similarity">
    <text evidence="2 13">Belongs to the CUT homeobox family.</text>
</comment>
<feature type="domain" description="Homeobox" evidence="16">
    <location>
        <begin position="1250"/>
        <end position="1304"/>
    </location>
</feature>
<feature type="region of interest" description="Disordered" evidence="15">
    <location>
        <begin position="1218"/>
        <end position="1254"/>
    </location>
</feature>
<dbReference type="Gene3D" id="1.10.260.40">
    <property type="entry name" value="lambda repressor-like DNA-binding domains"/>
    <property type="match status" value="3"/>
</dbReference>
<dbReference type="InterPro" id="IPR001356">
    <property type="entry name" value="HD"/>
</dbReference>
<dbReference type="SUPFAM" id="SSF46689">
    <property type="entry name" value="Homeodomain-like"/>
    <property type="match status" value="1"/>
</dbReference>
<dbReference type="GO" id="GO:0005634">
    <property type="term" value="C:nucleus"/>
    <property type="evidence" value="ECO:0007669"/>
    <property type="project" value="UniProtKB-SubCell"/>
</dbReference>
<name>A0A8D0U2F2_PIG</name>
<keyword evidence="3" id="KW-0597">Phosphoprotein</keyword>
<keyword evidence="8 11" id="KW-0371">Homeobox</keyword>
<keyword evidence="9 13" id="KW-0804">Transcription</keyword>
<feature type="region of interest" description="Disordered" evidence="15">
    <location>
        <begin position="774"/>
        <end position="937"/>
    </location>
</feature>
<evidence type="ECO:0000256" key="2">
    <source>
        <dbReference type="ARBA" id="ARBA00008190"/>
    </source>
</evidence>
<protein>
    <recommendedName>
        <fullName evidence="13">Homeobox protein cut-like</fullName>
    </recommendedName>
</protein>
<dbReference type="PROSITE" id="PS50071">
    <property type="entry name" value="HOMEOBOX_2"/>
    <property type="match status" value="1"/>
</dbReference>
<evidence type="ECO:0000259" key="17">
    <source>
        <dbReference type="PROSITE" id="PS51042"/>
    </source>
</evidence>
<dbReference type="Ensembl" id="ENSSSCT00015049233.1">
    <property type="protein sequence ID" value="ENSSSCP00015019617.1"/>
    <property type="gene ID" value="ENSSSCG00015033265.1"/>
</dbReference>
<evidence type="ECO:0000313" key="18">
    <source>
        <dbReference type="Ensembl" id="ENSSSCP00015019617.1"/>
    </source>
</evidence>
<evidence type="ECO:0000256" key="1">
    <source>
        <dbReference type="ARBA" id="ARBA00004123"/>
    </source>
</evidence>
<feature type="region of interest" description="Disordered" evidence="15">
    <location>
        <begin position="421"/>
        <end position="480"/>
    </location>
</feature>
<feature type="compositionally biased region" description="Polar residues" evidence="15">
    <location>
        <begin position="894"/>
        <end position="915"/>
    </location>
</feature>
<feature type="domain" description="CUT" evidence="17">
    <location>
        <begin position="941"/>
        <end position="1028"/>
    </location>
</feature>
<keyword evidence="4" id="KW-0677">Repeat</keyword>
<dbReference type="PROSITE" id="PS51042">
    <property type="entry name" value="CUT"/>
    <property type="match status" value="3"/>
</dbReference>
<feature type="region of interest" description="Disordered" evidence="15">
    <location>
        <begin position="669"/>
        <end position="688"/>
    </location>
</feature>
<evidence type="ECO:0000256" key="14">
    <source>
        <dbReference type="SAM" id="Coils"/>
    </source>
</evidence>
<organism evidence="18 19">
    <name type="scientific">Sus scrofa</name>
    <name type="common">Pig</name>
    <dbReference type="NCBI Taxonomy" id="9823"/>
    <lineage>
        <taxon>Eukaryota</taxon>
        <taxon>Metazoa</taxon>
        <taxon>Chordata</taxon>
        <taxon>Craniata</taxon>
        <taxon>Vertebrata</taxon>
        <taxon>Euteleostomi</taxon>
        <taxon>Mammalia</taxon>
        <taxon>Eutheria</taxon>
        <taxon>Laurasiatheria</taxon>
        <taxon>Artiodactyla</taxon>
        <taxon>Suina</taxon>
        <taxon>Suidae</taxon>
        <taxon>Sus</taxon>
    </lineage>
</organism>
<dbReference type="SMART" id="SM00389">
    <property type="entry name" value="HOX"/>
    <property type="match status" value="1"/>
</dbReference>
<feature type="compositionally biased region" description="Low complexity" evidence="15">
    <location>
        <begin position="541"/>
        <end position="571"/>
    </location>
</feature>
<evidence type="ECO:0000256" key="6">
    <source>
        <dbReference type="ARBA" id="ARBA00023054"/>
    </source>
</evidence>
<feature type="compositionally biased region" description="Basic and acidic residues" evidence="15">
    <location>
        <begin position="848"/>
        <end position="864"/>
    </location>
</feature>
<dbReference type="SMART" id="SM01109">
    <property type="entry name" value="CUT"/>
    <property type="match status" value="3"/>
</dbReference>
<dbReference type="CDD" id="cd00086">
    <property type="entry name" value="homeodomain"/>
    <property type="match status" value="1"/>
</dbReference>
<dbReference type="Pfam" id="PF00046">
    <property type="entry name" value="Homeodomain"/>
    <property type="match status" value="1"/>
</dbReference>
<evidence type="ECO:0000256" key="12">
    <source>
        <dbReference type="RuleBase" id="RU000682"/>
    </source>
</evidence>
<keyword evidence="6 14" id="KW-0175">Coiled coil</keyword>
<dbReference type="SUPFAM" id="SSF47413">
    <property type="entry name" value="lambda repressor-like DNA-binding domains"/>
    <property type="match status" value="3"/>
</dbReference>
<feature type="region of interest" description="Disordered" evidence="15">
    <location>
        <begin position="28"/>
        <end position="52"/>
    </location>
</feature>
<keyword evidence="10 11" id="KW-0539">Nucleus</keyword>
<proteinExistence type="inferred from homology"/>
<evidence type="ECO:0000256" key="13">
    <source>
        <dbReference type="RuleBase" id="RU361129"/>
    </source>
</evidence>
<evidence type="ECO:0000259" key="16">
    <source>
        <dbReference type="PROSITE" id="PS50071"/>
    </source>
</evidence>
<comment type="subcellular location">
    <subcellularLocation>
        <location evidence="1 11 12">Nucleus</location>
    </subcellularLocation>
</comment>
<feature type="coiled-coil region" evidence="14">
    <location>
        <begin position="142"/>
        <end position="385"/>
    </location>
</feature>
<feature type="compositionally biased region" description="Polar residues" evidence="15">
    <location>
        <begin position="717"/>
        <end position="726"/>
    </location>
</feature>
<evidence type="ECO:0000256" key="11">
    <source>
        <dbReference type="PROSITE-ProRule" id="PRU00108"/>
    </source>
</evidence>
<feature type="domain" description="CUT" evidence="17">
    <location>
        <begin position="567"/>
        <end position="654"/>
    </location>
</feature>
<evidence type="ECO:0000256" key="8">
    <source>
        <dbReference type="ARBA" id="ARBA00023155"/>
    </source>
</evidence>
<dbReference type="InterPro" id="IPR009057">
    <property type="entry name" value="Homeodomain-like_sf"/>
</dbReference>
<dbReference type="Pfam" id="PF02376">
    <property type="entry name" value="CUT"/>
    <property type="match status" value="3"/>
</dbReference>
<feature type="domain" description="CUT" evidence="17">
    <location>
        <begin position="1125"/>
        <end position="1212"/>
    </location>
</feature>
<dbReference type="Gene3D" id="1.10.10.60">
    <property type="entry name" value="Homeodomain-like"/>
    <property type="match status" value="1"/>
</dbReference>
<feature type="compositionally biased region" description="Pro residues" evidence="15">
    <location>
        <begin position="449"/>
        <end position="458"/>
    </location>
</feature>
<keyword evidence="7 11" id="KW-0238">DNA-binding</keyword>